<name>A0AAN6S0N5_9PEZI</name>
<keyword evidence="3" id="KW-1185">Reference proteome</keyword>
<dbReference type="EMBL" id="MU853922">
    <property type="protein sequence ID" value="KAK3935466.1"/>
    <property type="molecule type" value="Genomic_DNA"/>
</dbReference>
<evidence type="ECO:0000313" key="3">
    <source>
        <dbReference type="Proteomes" id="UP001303473"/>
    </source>
</evidence>
<dbReference type="PANTHER" id="PTHR10622">
    <property type="entry name" value="HET DOMAIN-CONTAINING PROTEIN"/>
    <property type="match status" value="1"/>
</dbReference>
<proteinExistence type="predicted"/>
<dbReference type="PANTHER" id="PTHR10622:SF10">
    <property type="entry name" value="HET DOMAIN-CONTAINING PROTEIN"/>
    <property type="match status" value="1"/>
</dbReference>
<accession>A0AAN6S0N5</accession>
<organism evidence="2 3">
    <name type="scientific">Diplogelasinospora grovesii</name>
    <dbReference type="NCBI Taxonomy" id="303347"/>
    <lineage>
        <taxon>Eukaryota</taxon>
        <taxon>Fungi</taxon>
        <taxon>Dikarya</taxon>
        <taxon>Ascomycota</taxon>
        <taxon>Pezizomycotina</taxon>
        <taxon>Sordariomycetes</taxon>
        <taxon>Sordariomycetidae</taxon>
        <taxon>Sordariales</taxon>
        <taxon>Diplogelasinosporaceae</taxon>
        <taxon>Diplogelasinospora</taxon>
    </lineage>
</organism>
<comment type="caution">
    <text evidence="2">The sequence shown here is derived from an EMBL/GenBank/DDBJ whole genome shotgun (WGS) entry which is preliminary data.</text>
</comment>
<feature type="domain" description="Heterokaryon incompatibility" evidence="1">
    <location>
        <begin position="24"/>
        <end position="114"/>
    </location>
</feature>
<dbReference type="Proteomes" id="UP001303473">
    <property type="component" value="Unassembled WGS sequence"/>
</dbReference>
<dbReference type="InterPro" id="IPR010730">
    <property type="entry name" value="HET"/>
</dbReference>
<dbReference type="AlphaFoldDB" id="A0AAN6S0N5"/>
<evidence type="ECO:0000259" key="1">
    <source>
        <dbReference type="Pfam" id="PF06985"/>
    </source>
</evidence>
<gene>
    <name evidence="2" type="ORF">QBC46DRAFT_397439</name>
</gene>
<dbReference type="Pfam" id="PF06985">
    <property type="entry name" value="HET"/>
    <property type="match status" value="1"/>
</dbReference>
<reference evidence="3" key="1">
    <citation type="journal article" date="2023" name="Mol. Phylogenet. Evol.">
        <title>Genome-scale phylogeny and comparative genomics of the fungal order Sordariales.</title>
        <authorList>
            <person name="Hensen N."/>
            <person name="Bonometti L."/>
            <person name="Westerberg I."/>
            <person name="Brannstrom I.O."/>
            <person name="Guillou S."/>
            <person name="Cros-Aarteil S."/>
            <person name="Calhoun S."/>
            <person name="Haridas S."/>
            <person name="Kuo A."/>
            <person name="Mondo S."/>
            <person name="Pangilinan J."/>
            <person name="Riley R."/>
            <person name="LaButti K."/>
            <person name="Andreopoulos B."/>
            <person name="Lipzen A."/>
            <person name="Chen C."/>
            <person name="Yan M."/>
            <person name="Daum C."/>
            <person name="Ng V."/>
            <person name="Clum A."/>
            <person name="Steindorff A."/>
            <person name="Ohm R.A."/>
            <person name="Martin F."/>
            <person name="Silar P."/>
            <person name="Natvig D.O."/>
            <person name="Lalanne C."/>
            <person name="Gautier V."/>
            <person name="Ament-Velasquez S.L."/>
            <person name="Kruys A."/>
            <person name="Hutchinson M.I."/>
            <person name="Powell A.J."/>
            <person name="Barry K."/>
            <person name="Miller A.N."/>
            <person name="Grigoriev I.V."/>
            <person name="Debuchy R."/>
            <person name="Gladieux P."/>
            <person name="Hiltunen Thoren M."/>
            <person name="Johannesson H."/>
        </authorList>
    </citation>
    <scope>NUCLEOTIDE SEQUENCE [LARGE SCALE GENOMIC DNA]</scope>
    <source>
        <strain evidence="3">CBS 340.73</strain>
    </source>
</reference>
<evidence type="ECO:0000313" key="2">
    <source>
        <dbReference type="EMBL" id="KAK3935466.1"/>
    </source>
</evidence>
<sequence>MRLLDCGDGKIQLAKAPVPDNLRYAILSHTWGPDTEEVTFKDLIDGTEVDKTGYKKIRFCAAQARRDGLRYFWVDTCCIDKANNTELSEAINSMFRWYRNAARCYVYLSDMSVPSHKNNQQSGLEWESAFRAHRWFTRGWTL</sequence>
<protein>
    <submittedName>
        <fullName evidence="2">Heterokaryon incompatibility</fullName>
    </submittedName>
</protein>